<comment type="subunit">
    <text evidence="4">Homodimer.</text>
</comment>
<evidence type="ECO:0000256" key="2">
    <source>
        <dbReference type="ARBA" id="ARBA00022694"/>
    </source>
</evidence>
<dbReference type="GO" id="GO:0003723">
    <property type="term" value="F:RNA binding"/>
    <property type="evidence" value="ECO:0007669"/>
    <property type="project" value="InterPro"/>
</dbReference>
<sequence length="278" mass="31254">MQPSLNNNNELPLLNYAMGIEYDGSRYAGWQRQHHAVTVQGELEKALSHIANEVIEVQCAGRTDAGVHATCQIVHFKTHVQRAQGAWTLGVNSQLPPDIAVKFAMPIAQDFHARFSAQSRRYRYVIYNHRLRPAILQSGLTQCFEPLDEMAMHRAAQSLVGEHDFTSFRALACQSHSPWRNLEYISVKRIGAYVVIEVQANAFLHHMVRNIAGSLIQVGIKAKPEKWIAELLTLKNRQIAAATAKPNGLYLVHVNYPDHFNLPKFDDGPLFLSNLPTA</sequence>
<dbReference type="SUPFAM" id="SSF55120">
    <property type="entry name" value="Pseudouridine synthase"/>
    <property type="match status" value="1"/>
</dbReference>
<proteinExistence type="inferred from homology"/>
<dbReference type="PIRSF" id="PIRSF001430">
    <property type="entry name" value="tRNA_psdUrid_synth"/>
    <property type="match status" value="1"/>
</dbReference>
<evidence type="ECO:0000313" key="10">
    <source>
        <dbReference type="Proteomes" id="UP000242642"/>
    </source>
</evidence>
<comment type="similarity">
    <text evidence="1 4 7">Belongs to the tRNA pseudouridine synthase TruA family.</text>
</comment>
<feature type="domain" description="Pseudouridine synthase I TruA alpha/beta" evidence="8">
    <location>
        <begin position="155"/>
        <end position="257"/>
    </location>
</feature>
<gene>
    <name evidence="4" type="primary">truA</name>
    <name evidence="9" type="ORF">SAMN02583745_00350</name>
</gene>
<dbReference type="Gene3D" id="3.30.70.580">
    <property type="entry name" value="Pseudouridine synthase I, catalytic domain, N-terminal subdomain"/>
    <property type="match status" value="1"/>
</dbReference>
<dbReference type="STRING" id="1123402.SAMN02583745_00350"/>
<evidence type="ECO:0000259" key="8">
    <source>
        <dbReference type="Pfam" id="PF01416"/>
    </source>
</evidence>
<evidence type="ECO:0000313" key="9">
    <source>
        <dbReference type="EMBL" id="SES72528.1"/>
    </source>
</evidence>
<comment type="catalytic activity">
    <reaction evidence="4 7">
        <text>uridine(38/39/40) in tRNA = pseudouridine(38/39/40) in tRNA</text>
        <dbReference type="Rhea" id="RHEA:22376"/>
        <dbReference type="Rhea" id="RHEA-COMP:10085"/>
        <dbReference type="Rhea" id="RHEA-COMP:10087"/>
        <dbReference type="ChEBI" id="CHEBI:65314"/>
        <dbReference type="ChEBI" id="CHEBI:65315"/>
        <dbReference type="EC" id="5.4.99.12"/>
    </reaction>
</comment>
<reference evidence="10" key="1">
    <citation type="submission" date="2016-10" db="EMBL/GenBank/DDBJ databases">
        <authorList>
            <person name="Varghese N."/>
            <person name="Submissions S."/>
        </authorList>
    </citation>
    <scope>NUCLEOTIDE SEQUENCE [LARGE SCALE GENOMIC DNA]</scope>
    <source>
        <strain evidence="10">DSM 18579</strain>
    </source>
</reference>
<dbReference type="OrthoDB" id="9811823at2"/>
<keyword evidence="2 4" id="KW-0819">tRNA processing</keyword>
<accession>A0A1H9YTY4</accession>
<comment type="function">
    <text evidence="4">Formation of pseudouridine at positions 38, 39 and 40 in the anticodon stem and loop of transfer RNAs.</text>
</comment>
<dbReference type="Proteomes" id="UP000242642">
    <property type="component" value="Unassembled WGS sequence"/>
</dbReference>
<dbReference type="PANTHER" id="PTHR11142:SF0">
    <property type="entry name" value="TRNA PSEUDOURIDINE SYNTHASE-LIKE 1"/>
    <property type="match status" value="1"/>
</dbReference>
<dbReference type="GO" id="GO:0031119">
    <property type="term" value="P:tRNA pseudouridine synthesis"/>
    <property type="evidence" value="ECO:0007669"/>
    <property type="project" value="UniProtKB-UniRule"/>
</dbReference>
<dbReference type="InterPro" id="IPR020097">
    <property type="entry name" value="PsdUridine_synth_TruA_a/b_dom"/>
</dbReference>
<dbReference type="FunFam" id="3.30.70.580:FF:000001">
    <property type="entry name" value="tRNA pseudouridine synthase A"/>
    <property type="match status" value="1"/>
</dbReference>
<keyword evidence="3 4" id="KW-0413">Isomerase</keyword>
<dbReference type="InterPro" id="IPR020095">
    <property type="entry name" value="PsdUridine_synth_TruA_C"/>
</dbReference>
<dbReference type="InterPro" id="IPR001406">
    <property type="entry name" value="PsdUridine_synth_TruA"/>
</dbReference>
<evidence type="ECO:0000256" key="6">
    <source>
        <dbReference type="PIRSR" id="PIRSR001430-2"/>
    </source>
</evidence>
<name>A0A1H9YTY4_9GAMM</name>
<organism evidence="9 10">
    <name type="scientific">Thorsellia anophelis DSM 18579</name>
    <dbReference type="NCBI Taxonomy" id="1123402"/>
    <lineage>
        <taxon>Bacteria</taxon>
        <taxon>Pseudomonadati</taxon>
        <taxon>Pseudomonadota</taxon>
        <taxon>Gammaproteobacteria</taxon>
        <taxon>Enterobacterales</taxon>
        <taxon>Thorselliaceae</taxon>
        <taxon>Thorsellia</taxon>
    </lineage>
</organism>
<dbReference type="EC" id="5.4.99.12" evidence="4"/>
<dbReference type="Pfam" id="PF01416">
    <property type="entry name" value="PseudoU_synth_1"/>
    <property type="match status" value="2"/>
</dbReference>
<protein>
    <recommendedName>
        <fullName evidence="4">tRNA pseudouridine synthase A</fullName>
        <ecNumber evidence="4">5.4.99.12</ecNumber>
    </recommendedName>
    <alternativeName>
        <fullName evidence="4">tRNA pseudouridine(38-40) synthase</fullName>
    </alternativeName>
    <alternativeName>
        <fullName evidence="4">tRNA pseudouridylate synthase I</fullName>
    </alternativeName>
    <alternativeName>
        <fullName evidence="4">tRNA-uridine isomerase I</fullName>
    </alternativeName>
</protein>
<dbReference type="HAMAP" id="MF_00171">
    <property type="entry name" value="TruA"/>
    <property type="match status" value="1"/>
</dbReference>
<dbReference type="InterPro" id="IPR020103">
    <property type="entry name" value="PsdUridine_synth_cat_dom_sf"/>
</dbReference>
<dbReference type="RefSeq" id="WP_093317205.1">
    <property type="nucleotide sequence ID" value="NZ_FOHV01000002.1"/>
</dbReference>
<evidence type="ECO:0000256" key="4">
    <source>
        <dbReference type="HAMAP-Rule" id="MF_00171"/>
    </source>
</evidence>
<feature type="domain" description="Pseudouridine synthase I TruA alpha/beta" evidence="8">
    <location>
        <begin position="21"/>
        <end position="115"/>
    </location>
</feature>
<dbReference type="InterPro" id="IPR020094">
    <property type="entry name" value="TruA/RsuA/RluB/E/F_N"/>
</dbReference>
<dbReference type="AlphaFoldDB" id="A0A1H9YTY4"/>
<feature type="active site" description="Nucleophile" evidence="4 5">
    <location>
        <position position="64"/>
    </location>
</feature>
<comment type="caution">
    <text evidence="4">Lacks conserved residue(s) required for the propagation of feature annotation.</text>
</comment>
<keyword evidence="10" id="KW-1185">Reference proteome</keyword>
<evidence type="ECO:0000256" key="7">
    <source>
        <dbReference type="RuleBase" id="RU003792"/>
    </source>
</evidence>
<dbReference type="EMBL" id="FOHV01000002">
    <property type="protein sequence ID" value="SES72528.1"/>
    <property type="molecule type" value="Genomic_DNA"/>
</dbReference>
<dbReference type="PANTHER" id="PTHR11142">
    <property type="entry name" value="PSEUDOURIDYLATE SYNTHASE"/>
    <property type="match status" value="1"/>
</dbReference>
<evidence type="ECO:0000256" key="1">
    <source>
        <dbReference type="ARBA" id="ARBA00009375"/>
    </source>
</evidence>
<feature type="binding site" evidence="4 6">
    <location>
        <position position="122"/>
    </location>
    <ligand>
        <name>substrate</name>
    </ligand>
</feature>
<evidence type="ECO:0000256" key="5">
    <source>
        <dbReference type="PIRSR" id="PIRSR001430-1"/>
    </source>
</evidence>
<dbReference type="NCBIfam" id="TIGR00071">
    <property type="entry name" value="hisT_truA"/>
    <property type="match status" value="1"/>
</dbReference>
<dbReference type="CDD" id="cd02570">
    <property type="entry name" value="PseudoU_synth_EcTruA"/>
    <property type="match status" value="1"/>
</dbReference>
<evidence type="ECO:0000256" key="3">
    <source>
        <dbReference type="ARBA" id="ARBA00023235"/>
    </source>
</evidence>
<dbReference type="Gene3D" id="3.30.70.660">
    <property type="entry name" value="Pseudouridine synthase I, catalytic domain, C-terminal subdomain"/>
    <property type="match status" value="1"/>
</dbReference>
<dbReference type="GO" id="GO:0160147">
    <property type="term" value="F:tRNA pseudouridine(38-40) synthase activity"/>
    <property type="evidence" value="ECO:0007669"/>
    <property type="project" value="UniProtKB-EC"/>
</dbReference>